<evidence type="ECO:0000256" key="3">
    <source>
        <dbReference type="ARBA" id="ARBA00023157"/>
    </source>
</evidence>
<dbReference type="InterPro" id="IPR035976">
    <property type="entry name" value="Sushi/SCR/CCP_sf"/>
</dbReference>
<evidence type="ECO:0000256" key="1">
    <source>
        <dbReference type="ARBA" id="ARBA00022659"/>
    </source>
</evidence>
<keyword evidence="1 5" id="KW-0768">Sushi</keyword>
<comment type="caution">
    <text evidence="5">Lacks conserved residue(s) required for the propagation of feature annotation.</text>
</comment>
<keyword evidence="3" id="KW-1015">Disulfide bond</keyword>
<organism evidence="7 8">
    <name type="scientific">Strongylocentrotus purpuratus</name>
    <name type="common">Purple sea urchin</name>
    <dbReference type="NCBI Taxonomy" id="7668"/>
    <lineage>
        <taxon>Eukaryota</taxon>
        <taxon>Metazoa</taxon>
        <taxon>Echinodermata</taxon>
        <taxon>Eleutherozoa</taxon>
        <taxon>Echinozoa</taxon>
        <taxon>Echinoidea</taxon>
        <taxon>Euechinoidea</taxon>
        <taxon>Echinacea</taxon>
        <taxon>Camarodonta</taxon>
        <taxon>Echinidea</taxon>
        <taxon>Strongylocentrotidae</taxon>
        <taxon>Strongylocentrotus</taxon>
    </lineage>
</organism>
<dbReference type="SUPFAM" id="SSF57535">
    <property type="entry name" value="Complement control module/SCR domain"/>
    <property type="match status" value="3"/>
</dbReference>
<dbReference type="InParanoid" id="A0A7M7PDL4"/>
<dbReference type="KEGG" id="spu:105438047"/>
<dbReference type="CDD" id="cd00033">
    <property type="entry name" value="CCP"/>
    <property type="match status" value="3"/>
</dbReference>
<feature type="domain" description="Sushi" evidence="6">
    <location>
        <begin position="78"/>
        <end position="142"/>
    </location>
</feature>
<keyword evidence="8" id="KW-1185">Reference proteome</keyword>
<dbReference type="InterPro" id="IPR050350">
    <property type="entry name" value="Compl-Cell_Adhes-Reg"/>
</dbReference>
<evidence type="ECO:0000256" key="5">
    <source>
        <dbReference type="PROSITE-ProRule" id="PRU00302"/>
    </source>
</evidence>
<reference evidence="8" key="1">
    <citation type="submission" date="2015-02" db="EMBL/GenBank/DDBJ databases">
        <title>Genome sequencing for Strongylocentrotus purpuratus.</title>
        <authorList>
            <person name="Murali S."/>
            <person name="Liu Y."/>
            <person name="Vee V."/>
            <person name="English A."/>
            <person name="Wang M."/>
            <person name="Skinner E."/>
            <person name="Han Y."/>
            <person name="Muzny D.M."/>
            <person name="Worley K.C."/>
            <person name="Gibbs R.A."/>
        </authorList>
    </citation>
    <scope>NUCLEOTIDE SEQUENCE</scope>
</reference>
<reference evidence="7" key="2">
    <citation type="submission" date="2021-01" db="UniProtKB">
        <authorList>
            <consortium name="EnsemblMetazoa"/>
        </authorList>
    </citation>
    <scope>IDENTIFICATION</scope>
</reference>
<evidence type="ECO:0000259" key="6">
    <source>
        <dbReference type="PROSITE" id="PS50923"/>
    </source>
</evidence>
<dbReference type="PANTHER" id="PTHR19325:SF560">
    <property type="entry name" value="SUSHI, VON WILLEBRAND FACTOR TYPE A, EGF AND PENTRAXIN DOMAIN-CONTAINING PROTEIN 1"/>
    <property type="match status" value="1"/>
</dbReference>
<dbReference type="Pfam" id="PF00084">
    <property type="entry name" value="Sushi"/>
    <property type="match status" value="3"/>
</dbReference>
<dbReference type="OrthoDB" id="6127264at2759"/>
<keyword evidence="2" id="KW-0677">Repeat</keyword>
<accession>A0A7M7PDL4</accession>
<name>A0A7M7PDL4_STRPU</name>
<sequence>MSPPHYSLPNTEITCAKPGAGTNTKAVSGGRRKLDQYYTYSCKGGYTATSNKLKTVCVEDGDASSGKWSVPPPTCKEITCAKPGAGTNTKAVSGGRRKLDQYYTYSCKGGYTATSNKLKTVCVEDGDASSGKWSVPPPTCKEITCAKPGAGTNTKAVSGGRRKLDQYYTYSCKGGYTATSNKLKTVCVVDGDASSGKWSVPPPTCKDLFLAWKDLQL</sequence>
<dbReference type="Gene3D" id="2.10.70.10">
    <property type="entry name" value="Complement Module, domain 1"/>
    <property type="match status" value="3"/>
</dbReference>
<evidence type="ECO:0000256" key="4">
    <source>
        <dbReference type="ARBA" id="ARBA00023180"/>
    </source>
</evidence>
<dbReference type="InterPro" id="IPR000436">
    <property type="entry name" value="Sushi_SCR_CCP_dom"/>
</dbReference>
<evidence type="ECO:0000313" key="7">
    <source>
        <dbReference type="EnsemblMetazoa" id="XP_030849568"/>
    </source>
</evidence>
<dbReference type="Proteomes" id="UP000007110">
    <property type="component" value="Unassembled WGS sequence"/>
</dbReference>
<proteinExistence type="predicted"/>
<dbReference type="EnsemblMetazoa" id="XM_030993708">
    <property type="protein sequence ID" value="XP_030849568"/>
    <property type="gene ID" value="LOC105438047"/>
</dbReference>
<protein>
    <recommendedName>
        <fullName evidence="6">Sushi domain-containing protein</fullName>
    </recommendedName>
</protein>
<dbReference type="SMART" id="SM00032">
    <property type="entry name" value="CCP"/>
    <property type="match status" value="3"/>
</dbReference>
<dbReference type="RefSeq" id="XP_030849568.1">
    <property type="nucleotide sequence ID" value="XM_030993708.1"/>
</dbReference>
<evidence type="ECO:0000256" key="2">
    <source>
        <dbReference type="ARBA" id="ARBA00022737"/>
    </source>
</evidence>
<feature type="domain" description="Sushi" evidence="6">
    <location>
        <begin position="13"/>
        <end position="77"/>
    </location>
</feature>
<dbReference type="PROSITE" id="PS50923">
    <property type="entry name" value="SUSHI"/>
    <property type="match status" value="3"/>
</dbReference>
<dbReference type="GeneID" id="105438047"/>
<feature type="domain" description="Sushi" evidence="6">
    <location>
        <begin position="143"/>
        <end position="207"/>
    </location>
</feature>
<dbReference type="AlphaFoldDB" id="A0A7M7PDL4"/>
<keyword evidence="4" id="KW-0325">Glycoprotein</keyword>
<dbReference type="PANTHER" id="PTHR19325">
    <property type="entry name" value="COMPLEMENT COMPONENT-RELATED SUSHI DOMAIN-CONTAINING"/>
    <property type="match status" value="1"/>
</dbReference>
<evidence type="ECO:0000313" key="8">
    <source>
        <dbReference type="Proteomes" id="UP000007110"/>
    </source>
</evidence>